<name>A0A4P9Z6P3_9FUNG</name>
<organism evidence="2 3">
    <name type="scientific">Syncephalis pseudoplumigaleata</name>
    <dbReference type="NCBI Taxonomy" id="1712513"/>
    <lineage>
        <taxon>Eukaryota</taxon>
        <taxon>Fungi</taxon>
        <taxon>Fungi incertae sedis</taxon>
        <taxon>Zoopagomycota</taxon>
        <taxon>Zoopagomycotina</taxon>
        <taxon>Zoopagomycetes</taxon>
        <taxon>Zoopagales</taxon>
        <taxon>Piptocephalidaceae</taxon>
        <taxon>Syncephalis</taxon>
    </lineage>
</organism>
<dbReference type="OrthoDB" id="269405at2759"/>
<dbReference type="PANTHER" id="PTHR21373:SF0">
    <property type="entry name" value="N-ALPHA-ACETYLTRANSFERASE 35, NATC AUXILIARY SUBUNIT"/>
    <property type="match status" value="1"/>
</dbReference>
<dbReference type="Pfam" id="PF25789">
    <property type="entry name" value="TPR_NAA35"/>
    <property type="match status" value="1"/>
</dbReference>
<dbReference type="EMBL" id="KZ989145">
    <property type="protein sequence ID" value="RKP27842.1"/>
    <property type="molecule type" value="Genomic_DNA"/>
</dbReference>
<reference evidence="3" key="1">
    <citation type="journal article" date="2018" name="Nat. Microbiol.">
        <title>Leveraging single-cell genomics to expand the fungal tree of life.</title>
        <authorList>
            <person name="Ahrendt S.R."/>
            <person name="Quandt C.A."/>
            <person name="Ciobanu D."/>
            <person name="Clum A."/>
            <person name="Salamov A."/>
            <person name="Andreopoulos B."/>
            <person name="Cheng J.F."/>
            <person name="Woyke T."/>
            <person name="Pelin A."/>
            <person name="Henrissat B."/>
            <person name="Reynolds N.K."/>
            <person name="Benny G.L."/>
            <person name="Smith M.E."/>
            <person name="James T.Y."/>
            <person name="Grigoriev I.V."/>
        </authorList>
    </citation>
    <scope>NUCLEOTIDE SEQUENCE [LARGE SCALE GENOMIC DNA]</scope>
    <source>
        <strain evidence="3">Benny S71-1</strain>
    </source>
</reference>
<feature type="domain" description="NAA35-like TPR repeats" evidence="1">
    <location>
        <begin position="436"/>
        <end position="680"/>
    </location>
</feature>
<sequence length="715" mass="79588">MADSDERGGAISDEDTARALGQLSLQADEDATDMASFVYGSSFSDATQLLDAATEGSTAAIGRSATTTRDTGPSTCARGELALGPCIGSDAIHEPAYDARQGDRMVVGGAAARARRHRGCMVAYACGASHRPRPSIAARLCDRPRRMLQPYPRRDDEGPYLRGRDEDFSCYTFGISLAGSASSATDAILRLEQARLEWQRILDAYDSKTGEEEEEEDDGERSLVQGIVDRLAHRQHFLASLMRLGMAHRDAAAYALIVRELQQSRQALERASTAPTSTSIDIAFARLPVTTTPDHPARLVGGMLARMMVMMEARTLMRDLLLHLEYACYLASMPYASMIWVSIRIRCIDGRADTEIAYGCMPTLGSLADIQRTLLMERLQLPGVLIVGRQFTRELLTMDGHRPAPKDYTFTFTKPNIASSPSRPTVSCGKFLDHAAQAEELDALWQKKQQQQQRREHGAFLTSWVYHEKLTLMCDMLMAGFELQLYGPHEYFMITWYIYQLSRKKAYSLAQLIDETRLARTEHGHVPPSTTHDGLEAAFFEQHYRMAQMQANMQLGLLLLLAALCKLTWLATTRGAYDREVVRFTYRFRVFSHLISPPAIDYVEYQANLVDMIHSSRKAWLSAREAMAAAAQQHTTTTNGAAAAAAHLIWYHDAQQAELKARVRVCIANTLALQRLSSLLSNNDDDEDDRGTCPSSPGVSFQLIYHARHAVVSIE</sequence>
<dbReference type="AlphaFoldDB" id="A0A4P9Z6P3"/>
<protein>
    <recommendedName>
        <fullName evidence="1">NAA35-like TPR repeats domain-containing protein</fullName>
    </recommendedName>
</protein>
<evidence type="ECO:0000259" key="1">
    <source>
        <dbReference type="Pfam" id="PF25789"/>
    </source>
</evidence>
<dbReference type="InterPro" id="IPR007244">
    <property type="entry name" value="Naa35_N"/>
</dbReference>
<proteinExistence type="predicted"/>
<dbReference type="InterPro" id="IPR057982">
    <property type="entry name" value="TPR_NAA35"/>
</dbReference>
<keyword evidence="3" id="KW-1185">Reference proteome</keyword>
<accession>A0A4P9Z6P3</accession>
<evidence type="ECO:0000313" key="2">
    <source>
        <dbReference type="EMBL" id="RKP27842.1"/>
    </source>
</evidence>
<dbReference type="PANTHER" id="PTHR21373">
    <property type="entry name" value="GLUCOSE REPRESSIBLE PROTEIN MAK10"/>
    <property type="match status" value="1"/>
</dbReference>
<evidence type="ECO:0000313" key="3">
    <source>
        <dbReference type="Proteomes" id="UP000278143"/>
    </source>
</evidence>
<dbReference type="GO" id="GO:0031417">
    <property type="term" value="C:NatC complex"/>
    <property type="evidence" value="ECO:0007669"/>
    <property type="project" value="InterPro"/>
</dbReference>
<dbReference type="Proteomes" id="UP000278143">
    <property type="component" value="Unassembled WGS sequence"/>
</dbReference>
<gene>
    <name evidence="2" type="ORF">SYNPS1DRAFT_26528</name>
</gene>